<keyword evidence="8" id="KW-1185">Reference proteome</keyword>
<dbReference type="SUPFAM" id="SSF48173">
    <property type="entry name" value="Cryptochrome/photolyase FAD-binding domain"/>
    <property type="match status" value="1"/>
</dbReference>
<dbReference type="Gene3D" id="3.40.50.620">
    <property type="entry name" value="HUPs"/>
    <property type="match status" value="1"/>
</dbReference>
<dbReference type="InterPro" id="IPR036134">
    <property type="entry name" value="Crypto/Photolyase_FAD-like_sf"/>
</dbReference>
<dbReference type="InterPro" id="IPR006050">
    <property type="entry name" value="DNA_photolyase_N"/>
</dbReference>
<keyword evidence="2 5" id="KW-0285">Flavoprotein</keyword>
<dbReference type="SUPFAM" id="SSF52425">
    <property type="entry name" value="Cryptochrome/photolyase, N-terminal domain"/>
    <property type="match status" value="1"/>
</dbReference>
<comment type="cofactor">
    <cofactor evidence="1">
        <name>FAD</name>
        <dbReference type="ChEBI" id="CHEBI:57692"/>
    </cofactor>
</comment>
<dbReference type="Pfam" id="PF00875">
    <property type="entry name" value="DNA_photolyase"/>
    <property type="match status" value="1"/>
</dbReference>
<dbReference type="InterPro" id="IPR018394">
    <property type="entry name" value="DNA_photolyase_1_CS_C"/>
</dbReference>
<evidence type="ECO:0000256" key="4">
    <source>
        <dbReference type="ARBA" id="ARBA00022991"/>
    </source>
</evidence>
<dbReference type="Gene3D" id="1.25.40.80">
    <property type="match status" value="1"/>
</dbReference>
<dbReference type="InterPro" id="IPR005101">
    <property type="entry name" value="Cryptochr/Photolyase_FAD-bd"/>
</dbReference>
<evidence type="ECO:0000256" key="2">
    <source>
        <dbReference type="ARBA" id="ARBA00022630"/>
    </source>
</evidence>
<dbReference type="PANTHER" id="PTHR11455">
    <property type="entry name" value="CRYPTOCHROME"/>
    <property type="match status" value="1"/>
</dbReference>
<accession>A0ABP6SW51</accession>
<dbReference type="RefSeq" id="WP_345728172.1">
    <property type="nucleotide sequence ID" value="NZ_BAAAYN010000017.1"/>
</dbReference>
<evidence type="ECO:0000256" key="1">
    <source>
        <dbReference type="ARBA" id="ARBA00001974"/>
    </source>
</evidence>
<organism evidence="7 8">
    <name type="scientific">Cryptosporangium minutisporangium</name>
    <dbReference type="NCBI Taxonomy" id="113569"/>
    <lineage>
        <taxon>Bacteria</taxon>
        <taxon>Bacillati</taxon>
        <taxon>Actinomycetota</taxon>
        <taxon>Actinomycetes</taxon>
        <taxon>Cryptosporangiales</taxon>
        <taxon>Cryptosporangiaceae</taxon>
        <taxon>Cryptosporangium</taxon>
    </lineage>
</organism>
<protein>
    <submittedName>
        <fullName evidence="7">Deoxyribodipyrimidine photo-lyase</fullName>
    </submittedName>
</protein>
<evidence type="ECO:0000313" key="8">
    <source>
        <dbReference type="Proteomes" id="UP001501676"/>
    </source>
</evidence>
<evidence type="ECO:0000256" key="5">
    <source>
        <dbReference type="RuleBase" id="RU004182"/>
    </source>
</evidence>
<reference evidence="8" key="1">
    <citation type="journal article" date="2019" name="Int. J. Syst. Evol. Microbiol.">
        <title>The Global Catalogue of Microorganisms (GCM) 10K type strain sequencing project: providing services to taxonomists for standard genome sequencing and annotation.</title>
        <authorList>
            <consortium name="The Broad Institute Genomics Platform"/>
            <consortium name="The Broad Institute Genome Sequencing Center for Infectious Disease"/>
            <person name="Wu L."/>
            <person name="Ma J."/>
        </authorList>
    </citation>
    <scope>NUCLEOTIDE SEQUENCE [LARGE SCALE GENOMIC DNA]</scope>
    <source>
        <strain evidence="8">JCM 9458</strain>
    </source>
</reference>
<comment type="caution">
    <text evidence="7">The sequence shown here is derived from an EMBL/GenBank/DDBJ whole genome shotgun (WGS) entry which is preliminary data.</text>
</comment>
<dbReference type="Pfam" id="PF03441">
    <property type="entry name" value="FAD_binding_7"/>
    <property type="match status" value="1"/>
</dbReference>
<dbReference type="Gene3D" id="1.10.579.10">
    <property type="entry name" value="DNA Cyclobutane Dipyrimidine Photolyase, subunit A, domain 3"/>
    <property type="match status" value="1"/>
</dbReference>
<dbReference type="PROSITE" id="PS51645">
    <property type="entry name" value="PHR_CRY_ALPHA_BETA"/>
    <property type="match status" value="1"/>
</dbReference>
<dbReference type="InterPro" id="IPR014729">
    <property type="entry name" value="Rossmann-like_a/b/a_fold"/>
</dbReference>
<dbReference type="PRINTS" id="PR00147">
    <property type="entry name" value="DNAPHOTLYASE"/>
</dbReference>
<proteinExistence type="inferred from homology"/>
<evidence type="ECO:0000313" key="7">
    <source>
        <dbReference type="EMBL" id="GAA3386544.1"/>
    </source>
</evidence>
<dbReference type="InterPro" id="IPR036155">
    <property type="entry name" value="Crypto/Photolyase_N_sf"/>
</dbReference>
<sequence>MPNTVFWFRRDLRLTDNPALLAAVSAAADDGVLALFVLDPMPLRAAGGPRVSHLVRSLRALDESLGGALLIRYGDPVEEVPRVAAAIGAEEVHIAADYGPYGRGRDQQVEKALTGHGVTLHRTGSPYAVAPGRVRKSDDSPYRVFTPYSKAWAAHGWRAPVAAPRAVSWLPAHDSAGPPSVPDLPDVDLPDAGEDAARERLSAFLDGPIRDYATERNRPDREGTSGLSVHLKYGELHPRTILAELARHRGVGADTLRNELCWRDFYADVLFHRPESLWESLDARVGGIRTDSGPRADERFTAWASGHTGYPIVDAGMRQLRAIGWMHNRVRMITASFLVKDLHLPWQRGAAYFLDRLVDGDYASNNHNWQWVAGTGTDAAPYVRVFNPVTQGKKFDPDGAYVRRWVPELAGVGGGAVHEPWTLPKPPDGYPKPIVDHAAERRETLARFDEVRA</sequence>
<dbReference type="PROSITE" id="PS00394">
    <property type="entry name" value="DNA_PHOTOLYASES_1_1"/>
    <property type="match status" value="1"/>
</dbReference>
<dbReference type="EMBL" id="BAAAYN010000017">
    <property type="protein sequence ID" value="GAA3386544.1"/>
    <property type="molecule type" value="Genomic_DNA"/>
</dbReference>
<evidence type="ECO:0000259" key="6">
    <source>
        <dbReference type="PROSITE" id="PS51645"/>
    </source>
</evidence>
<gene>
    <name evidence="7" type="ORF">GCM10020369_24500</name>
</gene>
<dbReference type="InterPro" id="IPR002081">
    <property type="entry name" value="Cryptochrome/DNA_photolyase_1"/>
</dbReference>
<keyword evidence="4 5" id="KW-0157">Chromophore</keyword>
<evidence type="ECO:0000256" key="3">
    <source>
        <dbReference type="ARBA" id="ARBA00022827"/>
    </source>
</evidence>
<dbReference type="PROSITE" id="PS00691">
    <property type="entry name" value="DNA_PHOTOLYASES_1_2"/>
    <property type="match status" value="1"/>
</dbReference>
<dbReference type="PANTHER" id="PTHR11455:SF9">
    <property type="entry name" value="CRYPTOCHROME CIRCADIAN CLOCK 5 ISOFORM X1"/>
    <property type="match status" value="1"/>
</dbReference>
<keyword evidence="3 5" id="KW-0274">FAD</keyword>
<dbReference type="Proteomes" id="UP001501676">
    <property type="component" value="Unassembled WGS sequence"/>
</dbReference>
<comment type="similarity">
    <text evidence="5">Belongs to the DNA photolyase family.</text>
</comment>
<feature type="domain" description="Photolyase/cryptochrome alpha/beta" evidence="6">
    <location>
        <begin position="2"/>
        <end position="128"/>
    </location>
</feature>
<name>A0ABP6SW51_9ACTN</name>